<evidence type="ECO:0000256" key="3">
    <source>
        <dbReference type="ARBA" id="ARBA00022827"/>
    </source>
</evidence>
<dbReference type="Gene3D" id="3.50.50.60">
    <property type="entry name" value="FAD/NAD(P)-binding domain"/>
    <property type="match status" value="1"/>
</dbReference>
<dbReference type="InterPro" id="IPR006076">
    <property type="entry name" value="FAD-dep_OxRdtase"/>
</dbReference>
<evidence type="ECO:0000256" key="2">
    <source>
        <dbReference type="ARBA" id="ARBA00022630"/>
    </source>
</evidence>
<protein>
    <submittedName>
        <fullName evidence="7">Putative FAD-dependent oxidoreductase</fullName>
    </submittedName>
</protein>
<keyword evidence="8" id="KW-1185">Reference proteome</keyword>
<dbReference type="SUPFAM" id="SSF51905">
    <property type="entry name" value="FAD/NAD(P)-binding domain"/>
    <property type="match status" value="1"/>
</dbReference>
<accession>I0HBX9</accession>
<evidence type="ECO:0000256" key="5">
    <source>
        <dbReference type="ARBA" id="ARBA00037941"/>
    </source>
</evidence>
<dbReference type="InterPro" id="IPR036188">
    <property type="entry name" value="FAD/NAD-bd_sf"/>
</dbReference>
<comment type="similarity">
    <text evidence="5">Belongs to the L2HGDH family.</text>
</comment>
<dbReference type="Pfam" id="PF01266">
    <property type="entry name" value="DAO"/>
    <property type="match status" value="1"/>
</dbReference>
<evidence type="ECO:0000313" key="7">
    <source>
        <dbReference type="EMBL" id="BAL90516.1"/>
    </source>
</evidence>
<dbReference type="NCBIfam" id="NF008726">
    <property type="entry name" value="PRK11728.1"/>
    <property type="match status" value="1"/>
</dbReference>
<dbReference type="Proteomes" id="UP000007882">
    <property type="component" value="Chromosome"/>
</dbReference>
<dbReference type="RefSeq" id="WP_014445404.1">
    <property type="nucleotide sequence ID" value="NC_017093.1"/>
</dbReference>
<evidence type="ECO:0000256" key="4">
    <source>
        <dbReference type="ARBA" id="ARBA00023002"/>
    </source>
</evidence>
<dbReference type="EMBL" id="AP012319">
    <property type="protein sequence ID" value="BAL90516.1"/>
    <property type="molecule type" value="Genomic_DNA"/>
</dbReference>
<organism evidence="7 8">
    <name type="scientific">Actinoplanes missouriensis (strain ATCC 14538 / DSM 43046 / CBS 188.64 / JCM 3121 / NBRC 102363 / NCIMB 12654 / NRRL B-3342 / UNCC 431)</name>
    <dbReference type="NCBI Taxonomy" id="512565"/>
    <lineage>
        <taxon>Bacteria</taxon>
        <taxon>Bacillati</taxon>
        <taxon>Actinomycetota</taxon>
        <taxon>Actinomycetes</taxon>
        <taxon>Micromonosporales</taxon>
        <taxon>Micromonosporaceae</taxon>
        <taxon>Actinoplanes</taxon>
    </lineage>
</organism>
<dbReference type="PANTHER" id="PTHR43104">
    <property type="entry name" value="L-2-HYDROXYGLUTARATE DEHYDROGENASE, MITOCHONDRIAL"/>
    <property type="match status" value="1"/>
</dbReference>
<evidence type="ECO:0000256" key="1">
    <source>
        <dbReference type="ARBA" id="ARBA00001974"/>
    </source>
</evidence>
<dbReference type="STRING" id="512565.AMIS_52960"/>
<dbReference type="PATRIC" id="fig|512565.3.peg.5290"/>
<feature type="domain" description="FAD dependent oxidoreductase" evidence="6">
    <location>
        <begin position="6"/>
        <end position="392"/>
    </location>
</feature>
<dbReference type="Gene3D" id="3.30.9.10">
    <property type="entry name" value="D-Amino Acid Oxidase, subunit A, domain 2"/>
    <property type="match status" value="1"/>
</dbReference>
<comment type="cofactor">
    <cofactor evidence="1">
        <name>FAD</name>
        <dbReference type="ChEBI" id="CHEBI:57692"/>
    </cofactor>
</comment>
<dbReference type="KEGG" id="ams:AMIS_52960"/>
<evidence type="ECO:0000313" key="8">
    <source>
        <dbReference type="Proteomes" id="UP000007882"/>
    </source>
</evidence>
<gene>
    <name evidence="7" type="ordered locus">AMIS_52960</name>
</gene>
<keyword evidence="2" id="KW-0285">Flavoprotein</keyword>
<dbReference type="PANTHER" id="PTHR43104:SF2">
    <property type="entry name" value="L-2-HYDROXYGLUTARATE DEHYDROGENASE, MITOCHONDRIAL"/>
    <property type="match status" value="1"/>
</dbReference>
<dbReference type="AlphaFoldDB" id="I0HBX9"/>
<proteinExistence type="inferred from homology"/>
<dbReference type="GO" id="GO:0005737">
    <property type="term" value="C:cytoplasm"/>
    <property type="evidence" value="ECO:0007669"/>
    <property type="project" value="TreeGrafter"/>
</dbReference>
<sequence length="397" mass="42683">MADETIAIIGAGIVGLAIGREITLRRPGARVVLLEKEAEVAQHQTGHNSGVVHAGIYYTPGSLKAELCTRGRLLLREYCAERGIAYDECGKLVVAVRADELGRLDNLEKRARENGVPGLRRVDPAGIREIEPHAAGLAALHSPETAITDFPGVARAFAADIGAAGGEVRTGFAVDRLTPQGARIEIAAGERRLLADRVIVCAGIQSDRVAKLAGDAPGPRIIPFRGEYMRVKPAKADLVRGMIYPVPDPRYPFLGVHFTRRVTGVVEVGPNAVLATAKEGYRRTQVNVFDLAGIAAWPGTWRMARQHWRTGVKEVLGSLSQRRYMAEAMRYVPEIGAADVERAGAGVRAQALDRDGSLVDDFRIHRLGPVTAVRNAPSPAATSSLAIAEHVVGQIFE</sequence>
<dbReference type="OrthoDB" id="9801699at2"/>
<keyword evidence="3" id="KW-0274">FAD</keyword>
<reference evidence="7 8" key="1">
    <citation type="submission" date="2012-02" db="EMBL/GenBank/DDBJ databases">
        <title>Complete genome sequence of Actinoplanes missouriensis 431 (= NBRC 102363).</title>
        <authorList>
            <person name="Ohnishi Y."/>
            <person name="Ishikawa J."/>
            <person name="Sekine M."/>
            <person name="Hosoyama A."/>
            <person name="Harada T."/>
            <person name="Narita H."/>
            <person name="Hata T."/>
            <person name="Konno Y."/>
            <person name="Tutikane K."/>
            <person name="Fujita N."/>
            <person name="Horinouchi S."/>
            <person name="Hayakawa M."/>
        </authorList>
    </citation>
    <scope>NUCLEOTIDE SEQUENCE [LARGE SCALE GENOMIC DNA]</scope>
    <source>
        <strain evidence="8">ATCC 14538 / DSM 43046 / CBS 188.64 / JCM 3121 / NBRC 102363 / NCIMB 12654 / NRRL B-3342 / UNCC 431</strain>
    </source>
</reference>
<name>I0HBX9_ACTM4</name>
<dbReference type="GO" id="GO:0047545">
    <property type="term" value="F:(S)-2-hydroxyglutarate dehydrogenase activity"/>
    <property type="evidence" value="ECO:0007669"/>
    <property type="project" value="TreeGrafter"/>
</dbReference>
<dbReference type="HOGENOM" id="CLU_024775_0_1_11"/>
<keyword evidence="4" id="KW-0560">Oxidoreductase</keyword>
<dbReference type="eggNOG" id="COG0579">
    <property type="taxonomic scope" value="Bacteria"/>
</dbReference>
<evidence type="ECO:0000259" key="6">
    <source>
        <dbReference type="Pfam" id="PF01266"/>
    </source>
</evidence>